<evidence type="ECO:0000256" key="3">
    <source>
        <dbReference type="RuleBase" id="RU000524"/>
    </source>
</evidence>
<dbReference type="CDD" id="cd04496">
    <property type="entry name" value="SSB_OBF"/>
    <property type="match status" value="1"/>
</dbReference>
<dbReference type="NCBIfam" id="TIGR00621">
    <property type="entry name" value="ssb"/>
    <property type="match status" value="1"/>
</dbReference>
<dbReference type="Gene3D" id="2.40.50.140">
    <property type="entry name" value="Nucleic acid-binding proteins"/>
    <property type="match status" value="1"/>
</dbReference>
<keyword evidence="5" id="KW-1185">Reference proteome</keyword>
<dbReference type="OrthoDB" id="9809878at2"/>
<reference evidence="4 5" key="1">
    <citation type="submission" date="2018-10" db="EMBL/GenBank/DDBJ databases">
        <title>Comparative functional genomics of the obligate endosymbiont Buchnera aphidicola.</title>
        <authorList>
            <person name="Chong R.A."/>
        </authorList>
    </citation>
    <scope>NUCLEOTIDE SEQUENCE [LARGE SCALE GENOMIC DNA]</scope>
    <source>
        <strain evidence="4 5">Ssp</strain>
    </source>
</reference>
<dbReference type="InterPro" id="IPR000424">
    <property type="entry name" value="Primosome_PriB/ssb"/>
</dbReference>
<evidence type="ECO:0000313" key="4">
    <source>
        <dbReference type="EMBL" id="QCI26501.1"/>
    </source>
</evidence>
<dbReference type="HAMAP" id="MF_00984">
    <property type="entry name" value="SSB"/>
    <property type="match status" value="1"/>
</dbReference>
<keyword evidence="1 2" id="KW-0238">DNA-binding</keyword>
<comment type="caution">
    <text evidence="2">Lacks conserved residue(s) required for the propagation of feature annotation.</text>
</comment>
<dbReference type="GO" id="GO:0006260">
    <property type="term" value="P:DNA replication"/>
    <property type="evidence" value="ECO:0007669"/>
    <property type="project" value="InterPro"/>
</dbReference>
<dbReference type="PANTHER" id="PTHR10302">
    <property type="entry name" value="SINGLE-STRANDED DNA-BINDING PROTEIN"/>
    <property type="match status" value="1"/>
</dbReference>
<dbReference type="InterPro" id="IPR011344">
    <property type="entry name" value="ssDNA-bd"/>
</dbReference>
<name>A0A4D6YJ69_9GAMM</name>
<evidence type="ECO:0000256" key="1">
    <source>
        <dbReference type="ARBA" id="ARBA00023125"/>
    </source>
</evidence>
<dbReference type="PANTHER" id="PTHR10302:SF27">
    <property type="entry name" value="SINGLE-STRANDED DNA-BINDING PROTEIN"/>
    <property type="match status" value="1"/>
</dbReference>
<dbReference type="PROSITE" id="PS50935">
    <property type="entry name" value="SSB"/>
    <property type="match status" value="1"/>
</dbReference>
<dbReference type="GO" id="GO:0003697">
    <property type="term" value="F:single-stranded DNA binding"/>
    <property type="evidence" value="ECO:0007669"/>
    <property type="project" value="UniProtKB-UniRule"/>
</dbReference>
<dbReference type="Proteomes" id="UP000298636">
    <property type="component" value="Chromosome"/>
</dbReference>
<dbReference type="RefSeq" id="WP_158352079.1">
    <property type="nucleotide sequence ID" value="NZ_CP032998.1"/>
</dbReference>
<dbReference type="Pfam" id="PF00436">
    <property type="entry name" value="SSB"/>
    <property type="match status" value="1"/>
</dbReference>
<comment type="subunit">
    <text evidence="2">Homotetramer.</text>
</comment>
<dbReference type="SUPFAM" id="SSF50249">
    <property type="entry name" value="Nucleic acid-binding proteins"/>
    <property type="match status" value="1"/>
</dbReference>
<proteinExistence type="inferred from homology"/>
<evidence type="ECO:0000313" key="5">
    <source>
        <dbReference type="Proteomes" id="UP000298636"/>
    </source>
</evidence>
<dbReference type="InterPro" id="IPR012340">
    <property type="entry name" value="NA-bd_OB-fold"/>
</dbReference>
<protein>
    <recommendedName>
        <fullName evidence="2 3">Single-stranded DNA-binding protein</fullName>
        <shortName evidence="2">SSB</shortName>
    </recommendedName>
</protein>
<sequence length="169" mass="19230">MSNRGINKVILIGNLGQDPEVRYMPNGDSITNIIVATSESWKDKNTGVKKEKTQWHKVVLFGKLAQIASKYLHKGAQVYIEGSLRTRKWKNQDGFDKYVTEVLVNMNGTLQMLQGRSSHISLNDSTNNKKLLPKDNLLYDKKQLLNKDDSVKMKDNVMSDINLDDAFPF</sequence>
<gene>
    <name evidence="4" type="primary">ssb</name>
    <name evidence="4" type="ORF">D9V79_01750</name>
</gene>
<dbReference type="EMBL" id="CP032998">
    <property type="protein sequence ID" value="QCI26501.1"/>
    <property type="molecule type" value="Genomic_DNA"/>
</dbReference>
<accession>A0A4D6YJ69</accession>
<organism evidence="4 5">
    <name type="scientific">Buchnera aphidicola</name>
    <name type="common">Stegophylla sp.</name>
    <dbReference type="NCBI Taxonomy" id="2315800"/>
    <lineage>
        <taxon>Bacteria</taxon>
        <taxon>Pseudomonadati</taxon>
        <taxon>Pseudomonadota</taxon>
        <taxon>Gammaproteobacteria</taxon>
        <taxon>Enterobacterales</taxon>
        <taxon>Erwiniaceae</taxon>
        <taxon>Buchnera</taxon>
    </lineage>
</organism>
<dbReference type="GO" id="GO:0009295">
    <property type="term" value="C:nucleoid"/>
    <property type="evidence" value="ECO:0007669"/>
    <property type="project" value="TreeGrafter"/>
</dbReference>
<evidence type="ECO:0000256" key="2">
    <source>
        <dbReference type="HAMAP-Rule" id="MF_00984"/>
    </source>
</evidence>
<dbReference type="AlphaFoldDB" id="A0A4D6YJ69"/>